<feature type="domain" description="ATP-cone" evidence="4">
    <location>
        <begin position="69"/>
        <end position="161"/>
    </location>
</feature>
<dbReference type="PANTHER" id="PTHR21075">
    <property type="entry name" value="ANAEROBIC RIBONUCLEOSIDE-TRIPHOSPHATE REDUCTASE"/>
    <property type="match status" value="1"/>
</dbReference>
<dbReference type="PANTHER" id="PTHR21075:SF0">
    <property type="entry name" value="ANAEROBIC RIBONUCLEOSIDE-TRIPHOSPHATE REDUCTASE"/>
    <property type="match status" value="1"/>
</dbReference>
<evidence type="ECO:0000256" key="2">
    <source>
        <dbReference type="ARBA" id="ARBA00022840"/>
    </source>
</evidence>
<keyword evidence="1 3" id="KW-0547">Nucleotide-binding</keyword>
<evidence type="ECO:0000259" key="4">
    <source>
        <dbReference type="PROSITE" id="PS51161"/>
    </source>
</evidence>
<evidence type="ECO:0000313" key="5">
    <source>
        <dbReference type="EMBL" id="HIH08156.1"/>
    </source>
</evidence>
<dbReference type="GO" id="GO:0008998">
    <property type="term" value="F:ribonucleoside-triphosphate reductase (thioredoxin) activity"/>
    <property type="evidence" value="ECO:0007669"/>
    <property type="project" value="TreeGrafter"/>
</dbReference>
<organism evidence="5 6">
    <name type="scientific">Candidatus Iainarchaeum sp</name>
    <dbReference type="NCBI Taxonomy" id="3101447"/>
    <lineage>
        <taxon>Archaea</taxon>
        <taxon>Candidatus Iainarchaeota</taxon>
        <taxon>Candidatus Iainarchaeia</taxon>
        <taxon>Candidatus Iainarchaeales</taxon>
        <taxon>Candidatus Iainarchaeaceae</taxon>
        <taxon>Candidatus Iainarchaeum</taxon>
    </lineage>
</organism>
<dbReference type="AlphaFoldDB" id="A0A7J4IYV8"/>
<evidence type="ECO:0000313" key="6">
    <source>
        <dbReference type="Proteomes" id="UP000577419"/>
    </source>
</evidence>
<reference evidence="6" key="1">
    <citation type="journal article" date="2020" name="bioRxiv">
        <title>A rank-normalized archaeal taxonomy based on genome phylogeny resolves widespread incomplete and uneven classifications.</title>
        <authorList>
            <person name="Rinke C."/>
            <person name="Chuvochina M."/>
            <person name="Mussig A.J."/>
            <person name="Chaumeil P.-A."/>
            <person name="Waite D.W."/>
            <person name="Whitman W.B."/>
            <person name="Parks D.H."/>
            <person name="Hugenholtz P."/>
        </authorList>
    </citation>
    <scope>NUCLEOTIDE SEQUENCE [LARGE SCALE GENOMIC DNA]</scope>
</reference>
<dbReference type="GO" id="GO:0004748">
    <property type="term" value="F:ribonucleoside-diphosphate reductase activity, thioredoxin disulfide as acceptor"/>
    <property type="evidence" value="ECO:0007669"/>
    <property type="project" value="TreeGrafter"/>
</dbReference>
<protein>
    <recommendedName>
        <fullName evidence="4">ATP-cone domain-containing protein</fullName>
    </recommendedName>
</protein>
<keyword evidence="2 3" id="KW-0067">ATP-binding</keyword>
<dbReference type="GO" id="GO:0031250">
    <property type="term" value="C:anaerobic ribonucleoside-triphosphate reductase complex"/>
    <property type="evidence" value="ECO:0007669"/>
    <property type="project" value="TreeGrafter"/>
</dbReference>
<accession>A0A7J4IYV8</accession>
<name>A0A7J4IYV8_9ARCH</name>
<comment type="caution">
    <text evidence="5">The sequence shown here is derived from an EMBL/GenBank/DDBJ whole genome shotgun (WGS) entry which is preliminary data.</text>
</comment>
<dbReference type="Pfam" id="PF03477">
    <property type="entry name" value="ATP-cone"/>
    <property type="match status" value="1"/>
</dbReference>
<dbReference type="GO" id="GO:0005524">
    <property type="term" value="F:ATP binding"/>
    <property type="evidence" value="ECO:0007669"/>
    <property type="project" value="UniProtKB-UniRule"/>
</dbReference>
<dbReference type="PROSITE" id="PS51161">
    <property type="entry name" value="ATP_CONE"/>
    <property type="match status" value="1"/>
</dbReference>
<gene>
    <name evidence="5" type="ORF">HA237_02170</name>
</gene>
<sequence length="542" mass="60791">MDGSPVKETVEKIAKEFQEAGATKWDILKIIKGLENEKQPEKKLRKKAVELLREINPKAAEVYSSFEKLSVYTSSGVRESFDRGNIIHSLLKETTLSRTTAEKIGAEVEDKIKDLNINYLNTALIREMVNVKLLEFGQEEAHRQYARLGLPVFDVKKKLSRGIYENKDILLEFNWLEAIPEKARQLHFDSLAHIVAAEDFSSKPYAQSTFLKLNSTSIENAVIEFGKKLGALKKFSSLAPAARSANFSFAKLLGKSSKKKKRFYALMLLGQVDRALFECTDVKPVLGLDLFSDGELDLSPAQIDDAVDFALETIHTFNENRSEFNFSIAVSCDSKFRLKLIDRPLLEKGLLFLNCSKQRVVPLTEKIYLDKGQGISQYFGLNLEKMAFDSQENGFFELLEETLGEFKAAADLKETILSEKPYLKENEIEIEKFVPALGIYGLESAAMNLGGEGNAKLAEKMLSAVLKSTGNKWVVNEFSDAAGIAKFAEVNRKFFAEVPEAKGNALAPFKKNFLRLHSCNSIKELEALMDENAEFILLDAKA</sequence>
<dbReference type="EMBL" id="DUFG01000013">
    <property type="protein sequence ID" value="HIH08156.1"/>
    <property type="molecule type" value="Genomic_DNA"/>
</dbReference>
<evidence type="ECO:0000256" key="3">
    <source>
        <dbReference type="PROSITE-ProRule" id="PRU00492"/>
    </source>
</evidence>
<dbReference type="GO" id="GO:0009265">
    <property type="term" value="P:2'-deoxyribonucleotide biosynthetic process"/>
    <property type="evidence" value="ECO:0007669"/>
    <property type="project" value="TreeGrafter"/>
</dbReference>
<dbReference type="InterPro" id="IPR005144">
    <property type="entry name" value="ATP-cone_dom"/>
</dbReference>
<dbReference type="Proteomes" id="UP000577419">
    <property type="component" value="Unassembled WGS sequence"/>
</dbReference>
<evidence type="ECO:0000256" key="1">
    <source>
        <dbReference type="ARBA" id="ARBA00022741"/>
    </source>
</evidence>
<proteinExistence type="predicted"/>